<dbReference type="InterPro" id="IPR036291">
    <property type="entry name" value="NAD(P)-bd_dom_sf"/>
</dbReference>
<dbReference type="Proteomes" id="UP001354989">
    <property type="component" value="Plasmid pPP1"/>
</dbReference>
<dbReference type="CDD" id="cd05286">
    <property type="entry name" value="QOR2"/>
    <property type="match status" value="1"/>
</dbReference>
<reference evidence="4 5" key="1">
    <citation type="submission" date="2021-12" db="EMBL/GenBank/DDBJ databases">
        <title>Genome sequencing of bacteria with rrn-lacking chromosome and rrn-plasmid.</title>
        <authorList>
            <person name="Anda M."/>
            <person name="Iwasaki W."/>
        </authorList>
    </citation>
    <scope>NUCLEOTIDE SEQUENCE [LARGE SCALE GENOMIC DNA]</scope>
    <source>
        <strain evidence="4 5">NBRC 101262</strain>
        <plasmid evidence="4 5">pPP1</plasmid>
    </source>
</reference>
<dbReference type="Pfam" id="PF08240">
    <property type="entry name" value="ADH_N"/>
    <property type="match status" value="1"/>
</dbReference>
<dbReference type="Pfam" id="PF00107">
    <property type="entry name" value="ADH_zinc_N"/>
    <property type="match status" value="1"/>
</dbReference>
<dbReference type="InterPro" id="IPR011032">
    <property type="entry name" value="GroES-like_sf"/>
</dbReference>
<accession>A0ABN6LBA8</accession>
<keyword evidence="2" id="KW-0560">Oxidoreductase</keyword>
<evidence type="ECO:0000313" key="4">
    <source>
        <dbReference type="EMBL" id="BDD00454.1"/>
    </source>
</evidence>
<keyword evidence="1" id="KW-0521">NADP</keyword>
<geneLocation type="plasmid" evidence="4 5">
    <name>pPP1</name>
</geneLocation>
<dbReference type="SMART" id="SM00829">
    <property type="entry name" value="PKS_ER"/>
    <property type="match status" value="1"/>
</dbReference>
<dbReference type="InterPro" id="IPR047618">
    <property type="entry name" value="QOR-like"/>
</dbReference>
<dbReference type="Gene3D" id="3.90.180.10">
    <property type="entry name" value="Medium-chain alcohol dehydrogenases, catalytic domain"/>
    <property type="match status" value="1"/>
</dbReference>
<keyword evidence="4" id="KW-0614">Plasmid</keyword>
<evidence type="ECO:0000256" key="2">
    <source>
        <dbReference type="ARBA" id="ARBA00023002"/>
    </source>
</evidence>
<dbReference type="InterPro" id="IPR020843">
    <property type="entry name" value="ER"/>
</dbReference>
<dbReference type="InterPro" id="IPR013154">
    <property type="entry name" value="ADH-like_N"/>
</dbReference>
<dbReference type="Gene3D" id="3.40.50.720">
    <property type="entry name" value="NAD(P)-binding Rossmann-like Domain"/>
    <property type="match status" value="1"/>
</dbReference>
<protein>
    <submittedName>
        <fullName evidence="4">Alcohol dehydrogenase</fullName>
    </submittedName>
</protein>
<gene>
    <name evidence="4" type="ORF">PEPS_27340</name>
</gene>
<feature type="domain" description="Enoyl reductase (ER)" evidence="3">
    <location>
        <begin position="12"/>
        <end position="319"/>
    </location>
</feature>
<dbReference type="SUPFAM" id="SSF51735">
    <property type="entry name" value="NAD(P)-binding Rossmann-fold domains"/>
    <property type="match status" value="1"/>
</dbReference>
<dbReference type="EMBL" id="AP025293">
    <property type="protein sequence ID" value="BDD00454.1"/>
    <property type="molecule type" value="Genomic_DNA"/>
</dbReference>
<proteinExistence type="predicted"/>
<dbReference type="SUPFAM" id="SSF50129">
    <property type="entry name" value="GroES-like"/>
    <property type="match status" value="1"/>
</dbReference>
<name>A0ABN6LBA8_9BACT</name>
<evidence type="ECO:0000259" key="3">
    <source>
        <dbReference type="SMART" id="SM00829"/>
    </source>
</evidence>
<sequence>MNMNALTFSSFGDAEVLEYIEVPKPKIAKGEVLIQMKAIGLNFADIYRRKGHYHLKGEPPYIAGYEGAGQVVESKSSQLNVGDKVAFADVPFANAEFVMAHEDHVIILEDHVPYQLAASLLLQGMTAHYLCHDSHLIQPKEVVVIHAAAGGVGQLLLQMCKMRGATVIGLSRSAMKLEKIKELGADHALLLTDKWAQDVLHITEGEGVDVVYDSIGATLNDSIAVTKEKGTIVFYGMSGGDPAQVDPRVLMDGSKKLVGGDLWSYLKTSQDRAFRAHRLFQWIFDAKLVVAPPEVFELEEGEQAHEFLESGKSEGKVLLVP</sequence>
<dbReference type="InterPro" id="IPR013149">
    <property type="entry name" value="ADH-like_C"/>
</dbReference>
<evidence type="ECO:0000256" key="1">
    <source>
        <dbReference type="ARBA" id="ARBA00022857"/>
    </source>
</evidence>
<dbReference type="PANTHER" id="PTHR48106:SF13">
    <property type="entry name" value="QUINONE OXIDOREDUCTASE-RELATED"/>
    <property type="match status" value="1"/>
</dbReference>
<evidence type="ECO:0000313" key="5">
    <source>
        <dbReference type="Proteomes" id="UP001354989"/>
    </source>
</evidence>
<dbReference type="PANTHER" id="PTHR48106">
    <property type="entry name" value="QUINONE OXIDOREDUCTASE PIG3-RELATED"/>
    <property type="match status" value="1"/>
</dbReference>
<organism evidence="4 5">
    <name type="scientific">Persicobacter psychrovividus</name>
    <dbReference type="NCBI Taxonomy" id="387638"/>
    <lineage>
        <taxon>Bacteria</taxon>
        <taxon>Pseudomonadati</taxon>
        <taxon>Bacteroidota</taxon>
        <taxon>Cytophagia</taxon>
        <taxon>Cytophagales</taxon>
        <taxon>Persicobacteraceae</taxon>
        <taxon>Persicobacter</taxon>
    </lineage>
</organism>
<keyword evidence="5" id="KW-1185">Reference proteome</keyword>